<sequence>MGIEYRWGFCYITENDIDKTERMRTRGKQLMMDEHYAVDSIRPKCVELQRMCEQYKELLRKRRQMLTKSHDLQDRLDRVSKVDL</sequence>
<dbReference type="AlphaFoldDB" id="A0AAV3ZG11"/>
<dbReference type="SUPFAM" id="SSF46966">
    <property type="entry name" value="Spectrin repeat"/>
    <property type="match status" value="1"/>
</dbReference>
<keyword evidence="3" id="KW-1185">Reference proteome</keyword>
<evidence type="ECO:0000313" key="3">
    <source>
        <dbReference type="Proteomes" id="UP000735302"/>
    </source>
</evidence>
<keyword evidence="1" id="KW-0344">Guanine-nucleotide releasing factor</keyword>
<dbReference type="GO" id="GO:0005737">
    <property type="term" value="C:cytoplasm"/>
    <property type="evidence" value="ECO:0007669"/>
    <property type="project" value="TreeGrafter"/>
</dbReference>
<evidence type="ECO:0000256" key="1">
    <source>
        <dbReference type="ARBA" id="ARBA00022658"/>
    </source>
</evidence>
<proteinExistence type="predicted"/>
<protein>
    <submittedName>
        <fullName evidence="2">Guanine nucleotide exchange factor dbs</fullName>
    </submittedName>
</protein>
<accession>A0AAV3ZG11</accession>
<dbReference type="InterPro" id="IPR051336">
    <property type="entry name" value="RhoGEF_Guanine_NuclExch_SF"/>
</dbReference>
<organism evidence="2 3">
    <name type="scientific">Plakobranchus ocellatus</name>
    <dbReference type="NCBI Taxonomy" id="259542"/>
    <lineage>
        <taxon>Eukaryota</taxon>
        <taxon>Metazoa</taxon>
        <taxon>Spiralia</taxon>
        <taxon>Lophotrochozoa</taxon>
        <taxon>Mollusca</taxon>
        <taxon>Gastropoda</taxon>
        <taxon>Heterobranchia</taxon>
        <taxon>Euthyneura</taxon>
        <taxon>Panpulmonata</taxon>
        <taxon>Sacoglossa</taxon>
        <taxon>Placobranchoidea</taxon>
        <taxon>Plakobranchidae</taxon>
        <taxon>Plakobranchus</taxon>
    </lineage>
</organism>
<dbReference type="EMBL" id="BLXT01002832">
    <property type="protein sequence ID" value="GFN98120.1"/>
    <property type="molecule type" value="Genomic_DNA"/>
</dbReference>
<reference evidence="2 3" key="1">
    <citation type="journal article" date="2021" name="Elife">
        <title>Chloroplast acquisition without the gene transfer in kleptoplastic sea slugs, Plakobranchus ocellatus.</title>
        <authorList>
            <person name="Maeda T."/>
            <person name="Takahashi S."/>
            <person name="Yoshida T."/>
            <person name="Shimamura S."/>
            <person name="Takaki Y."/>
            <person name="Nagai Y."/>
            <person name="Toyoda A."/>
            <person name="Suzuki Y."/>
            <person name="Arimoto A."/>
            <person name="Ishii H."/>
            <person name="Satoh N."/>
            <person name="Nishiyama T."/>
            <person name="Hasebe M."/>
            <person name="Maruyama T."/>
            <person name="Minagawa J."/>
            <person name="Obokata J."/>
            <person name="Shigenobu S."/>
        </authorList>
    </citation>
    <scope>NUCLEOTIDE SEQUENCE [LARGE SCALE GENOMIC DNA]</scope>
</reference>
<dbReference type="GO" id="GO:0005085">
    <property type="term" value="F:guanyl-nucleotide exchange factor activity"/>
    <property type="evidence" value="ECO:0007669"/>
    <property type="project" value="UniProtKB-KW"/>
</dbReference>
<name>A0AAV3ZG11_9GAST</name>
<dbReference type="PANTHER" id="PTHR22826:SF211">
    <property type="entry name" value="LD43457P"/>
    <property type="match status" value="1"/>
</dbReference>
<gene>
    <name evidence="2" type="ORF">PoB_002462600</name>
</gene>
<dbReference type="Gene3D" id="1.20.58.60">
    <property type="match status" value="1"/>
</dbReference>
<evidence type="ECO:0000313" key="2">
    <source>
        <dbReference type="EMBL" id="GFN98120.1"/>
    </source>
</evidence>
<dbReference type="PANTHER" id="PTHR22826">
    <property type="entry name" value="RHO GUANINE EXCHANGE FACTOR-RELATED"/>
    <property type="match status" value="1"/>
</dbReference>
<comment type="caution">
    <text evidence="2">The sequence shown here is derived from an EMBL/GenBank/DDBJ whole genome shotgun (WGS) entry which is preliminary data.</text>
</comment>
<dbReference type="Proteomes" id="UP000735302">
    <property type="component" value="Unassembled WGS sequence"/>
</dbReference>